<keyword evidence="3" id="KW-1003">Cell membrane</keyword>
<name>A0A6S6SYV9_9GAMM</name>
<evidence type="ECO:0000256" key="7">
    <source>
        <dbReference type="SAM" id="Phobius"/>
    </source>
</evidence>
<protein>
    <recommendedName>
        <fullName evidence="9">Cation transporter</fullName>
    </recommendedName>
</protein>
<dbReference type="PANTHER" id="PTHR34584:SF1">
    <property type="entry name" value="NA(+)_H(+) ANTIPORTER SUBUNIT E1"/>
    <property type="match status" value="1"/>
</dbReference>
<dbReference type="AlphaFoldDB" id="A0A6S6SYV9"/>
<evidence type="ECO:0000256" key="1">
    <source>
        <dbReference type="ARBA" id="ARBA00004651"/>
    </source>
</evidence>
<dbReference type="Pfam" id="PF01899">
    <property type="entry name" value="MNHE"/>
    <property type="match status" value="1"/>
</dbReference>
<keyword evidence="5 7" id="KW-1133">Transmembrane helix</keyword>
<evidence type="ECO:0000313" key="8">
    <source>
        <dbReference type="EMBL" id="CAA6809707.1"/>
    </source>
</evidence>
<accession>A0A6S6SYV9</accession>
<keyword evidence="6 7" id="KW-0472">Membrane</keyword>
<dbReference type="GO" id="GO:0008324">
    <property type="term" value="F:monoatomic cation transmembrane transporter activity"/>
    <property type="evidence" value="ECO:0007669"/>
    <property type="project" value="InterPro"/>
</dbReference>
<evidence type="ECO:0000256" key="4">
    <source>
        <dbReference type="ARBA" id="ARBA00022692"/>
    </source>
</evidence>
<proteinExistence type="inferred from homology"/>
<gene>
    <name evidence="8" type="ORF">HELGO_WM13180</name>
</gene>
<evidence type="ECO:0000256" key="5">
    <source>
        <dbReference type="ARBA" id="ARBA00022989"/>
    </source>
</evidence>
<evidence type="ECO:0000256" key="3">
    <source>
        <dbReference type="ARBA" id="ARBA00022475"/>
    </source>
</evidence>
<dbReference type="InterPro" id="IPR002758">
    <property type="entry name" value="Cation_antiport_E"/>
</dbReference>
<feature type="transmembrane region" description="Helical" evidence="7">
    <location>
        <begin position="7"/>
        <end position="24"/>
    </location>
</feature>
<comment type="similarity">
    <text evidence="2">Belongs to the CPA3 antiporters (TC 2.A.63) subunit E family.</text>
</comment>
<organism evidence="8">
    <name type="scientific">uncultured Thiotrichaceae bacterium</name>
    <dbReference type="NCBI Taxonomy" id="298394"/>
    <lineage>
        <taxon>Bacteria</taxon>
        <taxon>Pseudomonadati</taxon>
        <taxon>Pseudomonadota</taxon>
        <taxon>Gammaproteobacteria</taxon>
        <taxon>Thiotrichales</taxon>
        <taxon>Thiotrichaceae</taxon>
        <taxon>environmental samples</taxon>
    </lineage>
</organism>
<comment type="subcellular location">
    <subcellularLocation>
        <location evidence="1">Cell membrane</location>
        <topology evidence="1">Multi-pass membrane protein</topology>
    </subcellularLocation>
</comment>
<evidence type="ECO:0000256" key="2">
    <source>
        <dbReference type="ARBA" id="ARBA00006228"/>
    </source>
</evidence>
<reference evidence="8" key="1">
    <citation type="submission" date="2020-01" db="EMBL/GenBank/DDBJ databases">
        <authorList>
            <person name="Meier V. D."/>
            <person name="Meier V D."/>
        </authorList>
    </citation>
    <scope>NUCLEOTIDE SEQUENCE</scope>
    <source>
        <strain evidence="8">HLG_WM_MAG_07</strain>
    </source>
</reference>
<evidence type="ECO:0000256" key="6">
    <source>
        <dbReference type="ARBA" id="ARBA00023136"/>
    </source>
</evidence>
<feature type="transmembrane region" description="Helical" evidence="7">
    <location>
        <begin position="30"/>
        <end position="49"/>
    </location>
</feature>
<dbReference type="GO" id="GO:0005886">
    <property type="term" value="C:plasma membrane"/>
    <property type="evidence" value="ECO:0007669"/>
    <property type="project" value="UniProtKB-SubCell"/>
</dbReference>
<dbReference type="PANTHER" id="PTHR34584">
    <property type="entry name" value="NA(+)/H(+) ANTIPORTER SUBUNIT E1"/>
    <property type="match status" value="1"/>
</dbReference>
<sequence length="167" mass="18765">MINSRTLRSSIPVIISLLGLWVLLSEGELSSWLVGFPFLLLAWAIWGQLRDNASPKLQGHLRLKGLVLFLLYFIVESVKGAWDVSRKVLTPRLSLTSTFYDYPIRLESPAARYFFMGSISLLPGTLSVDVKDQHIHIHILDNQGGALEGLKRLEHKIAALFGEEHDS</sequence>
<dbReference type="EMBL" id="CACVAY010000040">
    <property type="protein sequence ID" value="CAA6809707.1"/>
    <property type="molecule type" value="Genomic_DNA"/>
</dbReference>
<evidence type="ECO:0008006" key="9">
    <source>
        <dbReference type="Google" id="ProtNLM"/>
    </source>
</evidence>
<keyword evidence="4 7" id="KW-0812">Transmembrane</keyword>